<dbReference type="PROSITE" id="PS50219">
    <property type="entry name" value="CNH"/>
    <property type="match status" value="1"/>
</dbReference>
<feature type="signal peptide" evidence="1">
    <location>
        <begin position="1"/>
        <end position="22"/>
    </location>
</feature>
<keyword evidence="1" id="KW-0732">Signal</keyword>
<name>A0A2P4SEI2_BAMTH</name>
<organism evidence="3 4">
    <name type="scientific">Bambusicola thoracicus</name>
    <name type="common">Chinese bamboo-partridge</name>
    <name type="synonym">Perdix thoracica</name>
    <dbReference type="NCBI Taxonomy" id="9083"/>
    <lineage>
        <taxon>Eukaryota</taxon>
        <taxon>Metazoa</taxon>
        <taxon>Chordata</taxon>
        <taxon>Craniata</taxon>
        <taxon>Vertebrata</taxon>
        <taxon>Euteleostomi</taxon>
        <taxon>Archelosauria</taxon>
        <taxon>Archosauria</taxon>
        <taxon>Dinosauria</taxon>
        <taxon>Saurischia</taxon>
        <taxon>Theropoda</taxon>
        <taxon>Coelurosauria</taxon>
        <taxon>Aves</taxon>
        <taxon>Neognathae</taxon>
        <taxon>Galloanserae</taxon>
        <taxon>Galliformes</taxon>
        <taxon>Phasianidae</taxon>
        <taxon>Perdicinae</taxon>
        <taxon>Bambusicola</taxon>
    </lineage>
</organism>
<accession>A0A2P4SEI2</accession>
<dbReference type="InterPro" id="IPR001180">
    <property type="entry name" value="CNH_dom"/>
</dbReference>
<dbReference type="Proteomes" id="UP000237246">
    <property type="component" value="Unassembled WGS sequence"/>
</dbReference>
<feature type="domain" description="CNH" evidence="2">
    <location>
        <begin position="1"/>
        <end position="219"/>
    </location>
</feature>
<dbReference type="OrthoDB" id="8693905at2759"/>
<dbReference type="Pfam" id="PF00780">
    <property type="entry name" value="CNH"/>
    <property type="match status" value="1"/>
</dbReference>
<protein>
    <recommendedName>
        <fullName evidence="2">CNH domain-containing protein</fullName>
    </recommendedName>
</protein>
<evidence type="ECO:0000256" key="1">
    <source>
        <dbReference type="SAM" id="SignalP"/>
    </source>
</evidence>
<dbReference type="SMART" id="SM00036">
    <property type="entry name" value="CNH"/>
    <property type="match status" value="1"/>
</dbReference>
<proteinExistence type="predicted"/>
<evidence type="ECO:0000313" key="4">
    <source>
        <dbReference type="Proteomes" id="UP000237246"/>
    </source>
</evidence>
<gene>
    <name evidence="3" type="ORF">CIB84_013738</name>
</gene>
<feature type="chain" id="PRO_5015103356" description="CNH domain-containing protein" evidence="1">
    <location>
        <begin position="23"/>
        <end position="249"/>
    </location>
</feature>
<evidence type="ECO:0000313" key="3">
    <source>
        <dbReference type="EMBL" id="POI22514.1"/>
    </source>
</evidence>
<sequence length="249" mass="27819">MKKALFCCSVCLLLIVRNPYTGHKYLCGALQSGIVLLQWYEPMQKFMLIKHFDFPLPSPLNVFEMLVIPEQEYPMVCVAISKGAEPNQVVHFETINLNSASSWFTEIGAGNQQLDAIHVTQLERDTVLVCLDKFVKIVNLQGKLKSSKKLASELSFDFCIESVGFYTEILVSSFCHEWTSHVFFVHVVPIITAGEKPRFPGSDKPGLGLSLCFSCAVCLQDSVLAFWKHGMQGKSFKSDEVSNLPACLV</sequence>
<keyword evidence="4" id="KW-1185">Reference proteome</keyword>
<comment type="caution">
    <text evidence="3">The sequence shown here is derived from an EMBL/GenBank/DDBJ whole genome shotgun (WGS) entry which is preliminary data.</text>
</comment>
<dbReference type="AlphaFoldDB" id="A0A2P4SEI2"/>
<reference evidence="3 4" key="1">
    <citation type="submission" date="2018-01" db="EMBL/GenBank/DDBJ databases">
        <title>Comparison of the Chinese Bamboo Partridge and Red Junglefowl genome sequences highlights the importance of demography in genome evolution.</title>
        <authorList>
            <person name="Tiley G.P."/>
            <person name="Kimball R.T."/>
            <person name="Braun E.L."/>
            <person name="Burleigh J.G."/>
        </authorList>
    </citation>
    <scope>NUCLEOTIDE SEQUENCE [LARGE SCALE GENOMIC DNA]</scope>
    <source>
        <strain evidence="3">RTK389</strain>
        <tissue evidence="3">Blood</tissue>
    </source>
</reference>
<evidence type="ECO:0000259" key="2">
    <source>
        <dbReference type="PROSITE" id="PS50219"/>
    </source>
</evidence>
<dbReference type="EMBL" id="PPHD01057463">
    <property type="protein sequence ID" value="POI22514.1"/>
    <property type="molecule type" value="Genomic_DNA"/>
</dbReference>